<reference evidence="1 2" key="1">
    <citation type="submission" date="2018-05" db="EMBL/GenBank/DDBJ databases">
        <title>Complete genome sequence of Flagellimonas aquimarina ECD12 isolated from seaweed Ecklonia cava.</title>
        <authorList>
            <person name="Choi S."/>
            <person name="Seong C."/>
        </authorList>
    </citation>
    <scope>NUCLEOTIDE SEQUENCE [LARGE SCALE GENOMIC DNA]</scope>
    <source>
        <strain evidence="1 2">ECD12</strain>
    </source>
</reference>
<evidence type="ECO:0000313" key="1">
    <source>
        <dbReference type="EMBL" id="PWL39146.1"/>
    </source>
</evidence>
<protein>
    <submittedName>
        <fullName evidence="1">dTDP-6-deoxy-3,4-keto-hexulose isomerase</fullName>
    </submittedName>
</protein>
<proteinExistence type="predicted"/>
<dbReference type="EMBL" id="QGEG01000002">
    <property type="protein sequence ID" value="PWL39146.1"/>
    <property type="molecule type" value="Genomic_DNA"/>
</dbReference>
<accession>A0A316KZU8</accession>
<sequence length="142" mass="16681">MINDFLIKGEVFEDERGKLRFINLFDMSEIIRFYEIVPKNQQIIRAWQGHKHEKKWFHCLSGSFIINIIEIDNFSNPSDDLIPTRIVLSSQTPEILAIPNGFATGIMATLENSRLQVFSNFGINESKKDDFRYPLEKWQAEW</sequence>
<organism evidence="1 2">
    <name type="scientific">Flagellimonas aquimarina</name>
    <dbReference type="NCBI Taxonomy" id="2201895"/>
    <lineage>
        <taxon>Bacteria</taxon>
        <taxon>Pseudomonadati</taxon>
        <taxon>Bacteroidota</taxon>
        <taxon>Flavobacteriia</taxon>
        <taxon>Flavobacteriales</taxon>
        <taxon>Flavobacteriaceae</taxon>
        <taxon>Flagellimonas</taxon>
    </lineage>
</organism>
<dbReference type="RefSeq" id="WP_109663609.1">
    <property type="nucleotide sequence ID" value="NZ_QGEG01000002.1"/>
</dbReference>
<comment type="caution">
    <text evidence="1">The sequence shown here is derived from an EMBL/GenBank/DDBJ whole genome shotgun (WGS) entry which is preliminary data.</text>
</comment>
<dbReference type="OrthoDB" id="826649at2"/>
<keyword evidence="2" id="KW-1185">Reference proteome</keyword>
<name>A0A316KZU8_9FLAO</name>
<dbReference type="Proteomes" id="UP000245762">
    <property type="component" value="Unassembled WGS sequence"/>
</dbReference>
<dbReference type="GO" id="GO:0016853">
    <property type="term" value="F:isomerase activity"/>
    <property type="evidence" value="ECO:0007669"/>
    <property type="project" value="UniProtKB-KW"/>
</dbReference>
<dbReference type="Gene3D" id="2.60.120.10">
    <property type="entry name" value="Jelly Rolls"/>
    <property type="match status" value="1"/>
</dbReference>
<evidence type="ECO:0000313" key="2">
    <source>
        <dbReference type="Proteomes" id="UP000245762"/>
    </source>
</evidence>
<keyword evidence="1" id="KW-0413">Isomerase</keyword>
<gene>
    <name evidence="1" type="ORF">DKG77_13090</name>
</gene>
<dbReference type="InterPro" id="IPR014710">
    <property type="entry name" value="RmlC-like_jellyroll"/>
</dbReference>
<dbReference type="SUPFAM" id="SSF51182">
    <property type="entry name" value="RmlC-like cupins"/>
    <property type="match status" value="1"/>
</dbReference>
<dbReference type="AlphaFoldDB" id="A0A316KZU8"/>
<dbReference type="InterPro" id="IPR011051">
    <property type="entry name" value="RmlC_Cupin_sf"/>
</dbReference>